<accession>A0AAV4PTB7</accession>
<proteinExistence type="predicted"/>
<dbReference type="Proteomes" id="UP001054837">
    <property type="component" value="Unassembled WGS sequence"/>
</dbReference>
<evidence type="ECO:0000313" key="1">
    <source>
        <dbReference type="EMBL" id="GIX99071.1"/>
    </source>
</evidence>
<dbReference type="EMBL" id="BPLQ01003267">
    <property type="protein sequence ID" value="GIX99071.1"/>
    <property type="molecule type" value="Genomic_DNA"/>
</dbReference>
<dbReference type="AlphaFoldDB" id="A0AAV4PTB7"/>
<sequence length="116" mass="13535">MLQVSVKNRTKLLQALRAGSVHVYVLQNSLQKILTEKEFPPIQIKTLTSVCQYTGGVERGRGVWKRGMRNSVQNRMLLLPTASLFSWRKRFRFSREIKAGAFFCKWQSLRFSSKRK</sequence>
<gene>
    <name evidence="1" type="ORF">CDAR_97431</name>
</gene>
<keyword evidence="2" id="KW-1185">Reference proteome</keyword>
<comment type="caution">
    <text evidence="1">The sequence shown here is derived from an EMBL/GenBank/DDBJ whole genome shotgun (WGS) entry which is preliminary data.</text>
</comment>
<organism evidence="1 2">
    <name type="scientific">Caerostris darwini</name>
    <dbReference type="NCBI Taxonomy" id="1538125"/>
    <lineage>
        <taxon>Eukaryota</taxon>
        <taxon>Metazoa</taxon>
        <taxon>Ecdysozoa</taxon>
        <taxon>Arthropoda</taxon>
        <taxon>Chelicerata</taxon>
        <taxon>Arachnida</taxon>
        <taxon>Araneae</taxon>
        <taxon>Araneomorphae</taxon>
        <taxon>Entelegynae</taxon>
        <taxon>Araneoidea</taxon>
        <taxon>Araneidae</taxon>
        <taxon>Caerostris</taxon>
    </lineage>
</organism>
<reference evidence="1 2" key="1">
    <citation type="submission" date="2021-06" db="EMBL/GenBank/DDBJ databases">
        <title>Caerostris darwini draft genome.</title>
        <authorList>
            <person name="Kono N."/>
            <person name="Arakawa K."/>
        </authorList>
    </citation>
    <scope>NUCLEOTIDE SEQUENCE [LARGE SCALE GENOMIC DNA]</scope>
</reference>
<protein>
    <submittedName>
        <fullName evidence="1">Uncharacterized protein</fullName>
    </submittedName>
</protein>
<evidence type="ECO:0000313" key="2">
    <source>
        <dbReference type="Proteomes" id="UP001054837"/>
    </source>
</evidence>
<name>A0AAV4PTB7_9ARAC</name>